<feature type="transmembrane region" description="Helical" evidence="6">
    <location>
        <begin position="40"/>
        <end position="60"/>
    </location>
</feature>
<dbReference type="InterPro" id="IPR052053">
    <property type="entry name" value="IM_YidH-like"/>
</dbReference>
<evidence type="ECO:0000259" key="7">
    <source>
        <dbReference type="Pfam" id="PF02656"/>
    </source>
</evidence>
<evidence type="ECO:0000256" key="3">
    <source>
        <dbReference type="ARBA" id="ARBA00022692"/>
    </source>
</evidence>
<dbReference type="Proteomes" id="UP000035721">
    <property type="component" value="Unassembled WGS sequence"/>
</dbReference>
<sequence length="134" mass="14492">MDTPEEDAPSPARDGWLRRRLLPDGTDPDPRFTLANERTFLAWTRTALALVGGGLAVDAFTGEVWGRSERKLVALLLLAIGVVCSVGAFVHWVRSERAMRRGVSIPVPILVPILTAVSVVATLVVLAVILRGQL</sequence>
<dbReference type="AlphaFoldDB" id="A0A077M4C9"/>
<feature type="domain" description="DUF202" evidence="7">
    <location>
        <begin position="31"/>
        <end position="98"/>
    </location>
</feature>
<dbReference type="EMBL" id="CAJB01000325">
    <property type="protein sequence ID" value="CCH78994.1"/>
    <property type="molecule type" value="Genomic_DNA"/>
</dbReference>
<evidence type="ECO:0000313" key="9">
    <source>
        <dbReference type="Proteomes" id="UP000035721"/>
    </source>
</evidence>
<name>A0A077M4C9_9MICO</name>
<organism evidence="8 9">
    <name type="scientific">Nostocoides japonicum T1-X7</name>
    <dbReference type="NCBI Taxonomy" id="1194083"/>
    <lineage>
        <taxon>Bacteria</taxon>
        <taxon>Bacillati</taxon>
        <taxon>Actinomycetota</taxon>
        <taxon>Actinomycetes</taxon>
        <taxon>Micrococcales</taxon>
        <taxon>Intrasporangiaceae</taxon>
        <taxon>Nostocoides</taxon>
    </lineage>
</organism>
<keyword evidence="3 6" id="KW-0812">Transmembrane</keyword>
<keyword evidence="5 6" id="KW-0472">Membrane</keyword>
<gene>
    <name evidence="8" type="ORF">BN12_3910002</name>
</gene>
<proteinExistence type="predicted"/>
<evidence type="ECO:0000256" key="2">
    <source>
        <dbReference type="ARBA" id="ARBA00022475"/>
    </source>
</evidence>
<reference evidence="8 9" key="1">
    <citation type="journal article" date="2013" name="ISME J.">
        <title>A metabolic model for members of the genus Tetrasphaera involved in enhanced biological phosphorus removal.</title>
        <authorList>
            <person name="Kristiansen R."/>
            <person name="Nguyen H.T.T."/>
            <person name="Saunders A.M."/>
            <person name="Nielsen J.L."/>
            <person name="Wimmer R."/>
            <person name="Le V.Q."/>
            <person name="McIlroy S.J."/>
            <person name="Petrovski S."/>
            <person name="Seviour R.J."/>
            <person name="Calteau A."/>
            <person name="Nielsen K.L."/>
            <person name="Nielsen P.H."/>
        </authorList>
    </citation>
    <scope>NUCLEOTIDE SEQUENCE [LARGE SCALE GENOMIC DNA]</scope>
    <source>
        <strain evidence="8 9">T1-X7</strain>
    </source>
</reference>
<comment type="caution">
    <text evidence="8">The sequence shown here is derived from an EMBL/GenBank/DDBJ whole genome shotgun (WGS) entry which is preliminary data.</text>
</comment>
<evidence type="ECO:0000256" key="4">
    <source>
        <dbReference type="ARBA" id="ARBA00022989"/>
    </source>
</evidence>
<dbReference type="InterPro" id="IPR003807">
    <property type="entry name" value="DUF202"/>
</dbReference>
<dbReference type="STRING" id="1194083.BN12_3910002"/>
<evidence type="ECO:0000256" key="5">
    <source>
        <dbReference type="ARBA" id="ARBA00023136"/>
    </source>
</evidence>
<evidence type="ECO:0000256" key="1">
    <source>
        <dbReference type="ARBA" id="ARBA00004651"/>
    </source>
</evidence>
<dbReference type="PANTHER" id="PTHR34187">
    <property type="entry name" value="FGR18P"/>
    <property type="match status" value="1"/>
</dbReference>
<comment type="subcellular location">
    <subcellularLocation>
        <location evidence="1">Cell membrane</location>
        <topology evidence="1">Multi-pass membrane protein</topology>
    </subcellularLocation>
</comment>
<dbReference type="Pfam" id="PF02656">
    <property type="entry name" value="DUF202"/>
    <property type="match status" value="1"/>
</dbReference>
<dbReference type="RefSeq" id="WP_048555653.1">
    <property type="nucleotide sequence ID" value="NZ_HF570958.1"/>
</dbReference>
<evidence type="ECO:0000313" key="8">
    <source>
        <dbReference type="EMBL" id="CCH78994.1"/>
    </source>
</evidence>
<feature type="transmembrane region" description="Helical" evidence="6">
    <location>
        <begin position="105"/>
        <end position="130"/>
    </location>
</feature>
<accession>A0A077M4C9</accession>
<protein>
    <recommendedName>
        <fullName evidence="7">DUF202 domain-containing protein</fullName>
    </recommendedName>
</protein>
<keyword evidence="4 6" id="KW-1133">Transmembrane helix</keyword>
<keyword evidence="2" id="KW-1003">Cell membrane</keyword>
<dbReference type="GO" id="GO:0005886">
    <property type="term" value="C:plasma membrane"/>
    <property type="evidence" value="ECO:0007669"/>
    <property type="project" value="UniProtKB-SubCell"/>
</dbReference>
<evidence type="ECO:0000256" key="6">
    <source>
        <dbReference type="SAM" id="Phobius"/>
    </source>
</evidence>
<feature type="transmembrane region" description="Helical" evidence="6">
    <location>
        <begin position="72"/>
        <end position="93"/>
    </location>
</feature>
<dbReference type="PANTHER" id="PTHR34187:SF2">
    <property type="entry name" value="DUF202 DOMAIN-CONTAINING PROTEIN"/>
    <property type="match status" value="1"/>
</dbReference>
<keyword evidence="9" id="KW-1185">Reference proteome</keyword>
<dbReference type="OrthoDB" id="582337at2"/>